<evidence type="ECO:0000256" key="2">
    <source>
        <dbReference type="ARBA" id="ARBA00022801"/>
    </source>
</evidence>
<reference evidence="5" key="1">
    <citation type="submission" date="2015-12" db="EMBL/GenBank/DDBJ databases">
        <authorList>
            <person name="Lauer A."/>
            <person name="Humrighouse B."/>
            <person name="Loparev V."/>
            <person name="Shewmaker P.L."/>
            <person name="Whitney A.M."/>
            <person name="McLaughlin R.W."/>
        </authorList>
    </citation>
    <scope>NUCLEOTIDE SEQUENCE [LARGE SCALE GENOMIC DNA]</scope>
    <source>
        <strain evidence="5">LMG 26678</strain>
    </source>
</reference>
<gene>
    <name evidence="4" type="ORF">ATZ35_03785</name>
</gene>
<keyword evidence="5" id="KW-1185">Reference proteome</keyword>
<evidence type="ECO:0000256" key="1">
    <source>
        <dbReference type="ARBA" id="ARBA00006625"/>
    </source>
</evidence>
<dbReference type="GO" id="GO:0016787">
    <property type="term" value="F:hydrolase activity"/>
    <property type="evidence" value="ECO:0007669"/>
    <property type="project" value="UniProtKB-KW"/>
</dbReference>
<dbReference type="InterPro" id="IPR052193">
    <property type="entry name" value="Peptidase_C59"/>
</dbReference>
<dbReference type="Gene3D" id="3.60.60.10">
    <property type="entry name" value="Penicillin V Acylase, Chain A"/>
    <property type="match status" value="1"/>
</dbReference>
<comment type="similarity">
    <text evidence="1">Belongs to the peptidase C59 family.</text>
</comment>
<evidence type="ECO:0000313" key="5">
    <source>
        <dbReference type="Proteomes" id="UP000067523"/>
    </source>
</evidence>
<evidence type="ECO:0000259" key="3">
    <source>
        <dbReference type="Pfam" id="PF02275"/>
    </source>
</evidence>
<keyword evidence="2" id="KW-0378">Hydrolase</keyword>
<protein>
    <recommendedName>
        <fullName evidence="3">Choloylglycine hydrolase/NAAA C-terminal domain-containing protein</fullName>
    </recommendedName>
</protein>
<dbReference type="KEGG" id="erx:ATZ35_03785"/>
<proteinExistence type="inferred from homology"/>
<organism evidence="4 5">
    <name type="scientific">Enterococcus rotai</name>
    <dbReference type="NCBI Taxonomy" id="118060"/>
    <lineage>
        <taxon>Bacteria</taxon>
        <taxon>Bacillati</taxon>
        <taxon>Bacillota</taxon>
        <taxon>Bacilli</taxon>
        <taxon>Lactobacillales</taxon>
        <taxon>Enterococcaceae</taxon>
        <taxon>Enterococcus</taxon>
    </lineage>
</organism>
<dbReference type="PANTHER" id="PTHR35527:SF2">
    <property type="entry name" value="HYDROLASE"/>
    <property type="match status" value="1"/>
</dbReference>
<dbReference type="SUPFAM" id="SSF56235">
    <property type="entry name" value="N-terminal nucleophile aminohydrolases (Ntn hydrolases)"/>
    <property type="match status" value="1"/>
</dbReference>
<accession>A0A0U2WRW4</accession>
<dbReference type="Pfam" id="PF02275">
    <property type="entry name" value="CBAH"/>
    <property type="match status" value="1"/>
</dbReference>
<dbReference type="AlphaFoldDB" id="A0A0U2WRW4"/>
<dbReference type="PANTHER" id="PTHR35527">
    <property type="entry name" value="CHOLOYLGLYCINE HYDROLASE"/>
    <property type="match status" value="1"/>
</dbReference>
<dbReference type="InterPro" id="IPR029055">
    <property type="entry name" value="Ntn_hydrolases_N"/>
</dbReference>
<dbReference type="CDD" id="cd00542">
    <property type="entry name" value="Ntn_PVA"/>
    <property type="match status" value="1"/>
</dbReference>
<feature type="domain" description="Choloylglycine hydrolase/NAAA C-terminal" evidence="3">
    <location>
        <begin position="2"/>
        <end position="314"/>
    </location>
</feature>
<dbReference type="RefSeq" id="WP_208929565.1">
    <property type="nucleotide sequence ID" value="NZ_CP013655.1"/>
</dbReference>
<dbReference type="EMBL" id="CP013655">
    <property type="protein sequence ID" value="ALS36313.1"/>
    <property type="molecule type" value="Genomic_DNA"/>
</dbReference>
<dbReference type="Proteomes" id="UP000067523">
    <property type="component" value="Chromosome"/>
</dbReference>
<evidence type="ECO:0000313" key="4">
    <source>
        <dbReference type="EMBL" id="ALS36313.1"/>
    </source>
</evidence>
<dbReference type="InterPro" id="IPR029132">
    <property type="entry name" value="CBAH/NAAA_C"/>
</dbReference>
<name>A0A0U2WRW4_9ENTE</name>
<sequence>MCTSITMTTKDQHVLLARTMDFAVVLEAEPTFIPRNKFAFVNDENDDRKNDYAFVGMARQVDNGHFVFADGLNEKGLSCAALYFSGYADYNSQDTSKKYTLAPHDVAPFLLSTCSTIEEVTRTMENAQVENTALDFLGIVLPLHWVITDKTGKSIVVEFTEQTLHIHENTIGVMTNSPDYKWHTTNLRNYIGLQPEQKTEVHLKDMVMKPFGEGAGAFGLPGDFTPPSRFVRAAFLKACLQDVQTELDGVTSMFHVLANVDIPKGVVKTTQAYDYTQYTSVMVNSSLNYYYKTYNNQRIRCIQLENEDFDATSGKIWSSGDSEDILYRNRKK</sequence>